<sequence>MQEVLNVQPSNEVKKSRDSIKAYAAERFLARDSIEEIRDKLEQFTNAVLSKKQTRNIIRKGLREDLLI</sequence>
<organism evidence="1">
    <name type="scientific">candidate division WOR-3 bacterium</name>
    <dbReference type="NCBI Taxonomy" id="2052148"/>
    <lineage>
        <taxon>Bacteria</taxon>
        <taxon>Bacteria division WOR-3</taxon>
    </lineage>
</organism>
<name>A0A7C2PAJ9_UNCW3</name>
<evidence type="ECO:0000313" key="1">
    <source>
        <dbReference type="EMBL" id="HEN28437.1"/>
    </source>
</evidence>
<protein>
    <submittedName>
        <fullName evidence="1">Uncharacterized protein</fullName>
    </submittedName>
</protein>
<proteinExistence type="predicted"/>
<dbReference type="AlphaFoldDB" id="A0A7C2PAJ9"/>
<reference evidence="1" key="1">
    <citation type="journal article" date="2020" name="mSystems">
        <title>Genome- and Community-Level Interaction Insights into Carbon Utilization and Element Cycling Functions of Hydrothermarchaeota in Hydrothermal Sediment.</title>
        <authorList>
            <person name="Zhou Z."/>
            <person name="Liu Y."/>
            <person name="Xu W."/>
            <person name="Pan J."/>
            <person name="Luo Z.H."/>
            <person name="Li M."/>
        </authorList>
    </citation>
    <scope>NUCLEOTIDE SEQUENCE [LARGE SCALE GENOMIC DNA]</scope>
    <source>
        <strain evidence="1">SpSt-34</strain>
    </source>
</reference>
<comment type="caution">
    <text evidence="1">The sequence shown here is derived from an EMBL/GenBank/DDBJ whole genome shotgun (WGS) entry which is preliminary data.</text>
</comment>
<gene>
    <name evidence="1" type="ORF">ENQ77_07315</name>
</gene>
<accession>A0A7C2PAJ9</accession>
<dbReference type="EMBL" id="DSOL01000207">
    <property type="protein sequence ID" value="HEN28437.1"/>
    <property type="molecule type" value="Genomic_DNA"/>
</dbReference>